<evidence type="ECO:0000313" key="8">
    <source>
        <dbReference type="Proteomes" id="UP001432322"/>
    </source>
</evidence>
<dbReference type="CDD" id="cd00637">
    <property type="entry name" value="7tm_classA_rhodopsin-like"/>
    <property type="match status" value="1"/>
</dbReference>
<dbReference type="InterPro" id="IPR017452">
    <property type="entry name" value="GPCR_Rhodpsn_7TM"/>
</dbReference>
<dbReference type="Proteomes" id="UP001432322">
    <property type="component" value="Unassembled WGS sequence"/>
</dbReference>
<evidence type="ECO:0000256" key="3">
    <source>
        <dbReference type="ARBA" id="ARBA00022989"/>
    </source>
</evidence>
<comment type="subcellular location">
    <subcellularLocation>
        <location evidence="1">Membrane</location>
    </subcellularLocation>
</comment>
<dbReference type="EMBL" id="BTSY01000002">
    <property type="protein sequence ID" value="GMT16617.1"/>
    <property type="molecule type" value="Genomic_DNA"/>
</dbReference>
<keyword evidence="3 5" id="KW-1133">Transmembrane helix</keyword>
<feature type="transmembrane region" description="Helical" evidence="5">
    <location>
        <begin position="127"/>
        <end position="146"/>
    </location>
</feature>
<gene>
    <name evidence="7" type="ORF">PFISCL1PPCAC_7914</name>
</gene>
<feature type="domain" description="G-protein coupled receptors family 1 profile" evidence="6">
    <location>
        <begin position="21"/>
        <end position="221"/>
    </location>
</feature>
<protein>
    <recommendedName>
        <fullName evidence="6">G-protein coupled receptors family 1 profile domain-containing protein</fullName>
    </recommendedName>
</protein>
<keyword evidence="8" id="KW-1185">Reference proteome</keyword>
<evidence type="ECO:0000256" key="4">
    <source>
        <dbReference type="ARBA" id="ARBA00023136"/>
    </source>
</evidence>
<feature type="transmembrane region" description="Helical" evidence="5">
    <location>
        <begin position="42"/>
        <end position="68"/>
    </location>
</feature>
<feature type="transmembrane region" description="Helical" evidence="5">
    <location>
        <begin position="88"/>
        <end position="106"/>
    </location>
</feature>
<evidence type="ECO:0000259" key="6">
    <source>
        <dbReference type="PROSITE" id="PS50262"/>
    </source>
</evidence>
<evidence type="ECO:0000256" key="2">
    <source>
        <dbReference type="ARBA" id="ARBA00022692"/>
    </source>
</evidence>
<sequence>IIGLATASAILLLNSLIGVCANVIALLTVWKTKYLHNSFGALCVSLASCNLGICLIFFGWCSVATLAVVDSTERVFFDSELGKRVGQIALLFLYGSIYTHLAVSFNRMMSLLFPLRYLLLFDFRKSLALLFVVWTCAVIEIIPYFWSTECFFIYEYEVALWTFAETECGEFFGFYFDFVPSITVIICILTMDVIALSRLRSNHAAASLTQMNADQRKRRKIEIGFFIQSLCQTVPFLLAVLCFHVVSRYASSDWQLFFAMTFSWVMLHTIDGIIICVFHTRREVFR</sequence>
<feature type="transmembrane region" description="Helical" evidence="5">
    <location>
        <begin position="225"/>
        <end position="250"/>
    </location>
</feature>
<dbReference type="Gene3D" id="1.20.1070.10">
    <property type="entry name" value="Rhodopsin 7-helix transmembrane proteins"/>
    <property type="match status" value="1"/>
</dbReference>
<organism evidence="7 8">
    <name type="scientific">Pristionchus fissidentatus</name>
    <dbReference type="NCBI Taxonomy" id="1538716"/>
    <lineage>
        <taxon>Eukaryota</taxon>
        <taxon>Metazoa</taxon>
        <taxon>Ecdysozoa</taxon>
        <taxon>Nematoda</taxon>
        <taxon>Chromadorea</taxon>
        <taxon>Rhabditida</taxon>
        <taxon>Rhabditina</taxon>
        <taxon>Diplogasteromorpha</taxon>
        <taxon>Diplogasteroidea</taxon>
        <taxon>Neodiplogasteridae</taxon>
        <taxon>Pristionchus</taxon>
    </lineage>
</organism>
<accession>A0AAV5VEN5</accession>
<feature type="transmembrane region" description="Helical" evidence="5">
    <location>
        <begin position="6"/>
        <end position="30"/>
    </location>
</feature>
<keyword evidence="2 5" id="KW-0812">Transmembrane</keyword>
<evidence type="ECO:0000313" key="7">
    <source>
        <dbReference type="EMBL" id="GMT16617.1"/>
    </source>
</evidence>
<dbReference type="PANTHER" id="PTHR23017:SF3">
    <property type="entry name" value="G-PROTEIN COUPLED RECEPTORS FAMILY 1 PROFILE DOMAIN-CONTAINING PROTEIN"/>
    <property type="match status" value="1"/>
</dbReference>
<dbReference type="GO" id="GO:0016020">
    <property type="term" value="C:membrane"/>
    <property type="evidence" value="ECO:0007669"/>
    <property type="project" value="UniProtKB-SubCell"/>
</dbReference>
<keyword evidence="4 5" id="KW-0472">Membrane</keyword>
<evidence type="ECO:0000256" key="5">
    <source>
        <dbReference type="SAM" id="Phobius"/>
    </source>
</evidence>
<feature type="transmembrane region" description="Helical" evidence="5">
    <location>
        <begin position="256"/>
        <end position="278"/>
    </location>
</feature>
<dbReference type="PANTHER" id="PTHR23017">
    <property type="entry name" value="SERPENTINE RECEPTOR, CLASS X"/>
    <property type="match status" value="1"/>
</dbReference>
<dbReference type="InterPro" id="IPR019430">
    <property type="entry name" value="7TM_GPCR_serpentine_rcpt_Srx"/>
</dbReference>
<dbReference type="SUPFAM" id="SSF81321">
    <property type="entry name" value="Family A G protein-coupled receptor-like"/>
    <property type="match status" value="1"/>
</dbReference>
<dbReference type="AlphaFoldDB" id="A0AAV5VEN5"/>
<name>A0AAV5VEN5_9BILA</name>
<evidence type="ECO:0000256" key="1">
    <source>
        <dbReference type="ARBA" id="ARBA00004370"/>
    </source>
</evidence>
<dbReference type="Pfam" id="PF10328">
    <property type="entry name" value="7TM_GPCR_Srx"/>
    <property type="match status" value="1"/>
</dbReference>
<proteinExistence type="predicted"/>
<comment type="caution">
    <text evidence="7">The sequence shown here is derived from an EMBL/GenBank/DDBJ whole genome shotgun (WGS) entry which is preliminary data.</text>
</comment>
<feature type="transmembrane region" description="Helical" evidence="5">
    <location>
        <begin position="172"/>
        <end position="194"/>
    </location>
</feature>
<feature type="non-terminal residue" evidence="7">
    <location>
        <position position="1"/>
    </location>
</feature>
<feature type="non-terminal residue" evidence="7">
    <location>
        <position position="286"/>
    </location>
</feature>
<dbReference type="PROSITE" id="PS50262">
    <property type="entry name" value="G_PROTEIN_RECEP_F1_2"/>
    <property type="match status" value="1"/>
</dbReference>
<reference evidence="7" key="1">
    <citation type="submission" date="2023-10" db="EMBL/GenBank/DDBJ databases">
        <title>Genome assembly of Pristionchus species.</title>
        <authorList>
            <person name="Yoshida K."/>
            <person name="Sommer R.J."/>
        </authorList>
    </citation>
    <scope>NUCLEOTIDE SEQUENCE</scope>
    <source>
        <strain evidence="7">RS5133</strain>
    </source>
</reference>